<feature type="compositionally biased region" description="Basic and acidic residues" evidence="1">
    <location>
        <begin position="78"/>
        <end position="92"/>
    </location>
</feature>
<name>A0A9D4ZS52_ADICA</name>
<evidence type="ECO:0000313" key="3">
    <source>
        <dbReference type="Proteomes" id="UP000886520"/>
    </source>
</evidence>
<evidence type="ECO:0000313" key="2">
    <source>
        <dbReference type="EMBL" id="KAI5083572.1"/>
    </source>
</evidence>
<dbReference type="Proteomes" id="UP000886520">
    <property type="component" value="Chromosome 3"/>
</dbReference>
<protein>
    <submittedName>
        <fullName evidence="2">Uncharacterized protein</fullName>
    </submittedName>
</protein>
<dbReference type="AlphaFoldDB" id="A0A9D4ZS52"/>
<sequence length="128" mass="14447">MAIMLLSHLPAKYYGFYLSLITNVHLNVLTWEELVPMVVDQEEQFQQQVKDGPPEALTGGHQGGPYKGKGRFQQQNPEGKEGSHHPEDQGGARCLEGRKVLQWLWGHYWQQCPRRGESSTTSSSNAVQ</sequence>
<evidence type="ECO:0000256" key="1">
    <source>
        <dbReference type="SAM" id="MobiDB-lite"/>
    </source>
</evidence>
<dbReference type="EMBL" id="JABFUD020000002">
    <property type="protein sequence ID" value="KAI5083572.1"/>
    <property type="molecule type" value="Genomic_DNA"/>
</dbReference>
<proteinExistence type="predicted"/>
<feature type="region of interest" description="Disordered" evidence="1">
    <location>
        <begin position="44"/>
        <end position="92"/>
    </location>
</feature>
<organism evidence="2 3">
    <name type="scientific">Adiantum capillus-veneris</name>
    <name type="common">Maidenhair fern</name>
    <dbReference type="NCBI Taxonomy" id="13818"/>
    <lineage>
        <taxon>Eukaryota</taxon>
        <taxon>Viridiplantae</taxon>
        <taxon>Streptophyta</taxon>
        <taxon>Embryophyta</taxon>
        <taxon>Tracheophyta</taxon>
        <taxon>Polypodiopsida</taxon>
        <taxon>Polypodiidae</taxon>
        <taxon>Polypodiales</taxon>
        <taxon>Pteridineae</taxon>
        <taxon>Pteridaceae</taxon>
        <taxon>Vittarioideae</taxon>
        <taxon>Adiantum</taxon>
    </lineage>
</organism>
<accession>A0A9D4ZS52</accession>
<reference evidence="2" key="1">
    <citation type="submission" date="2021-01" db="EMBL/GenBank/DDBJ databases">
        <title>Adiantum capillus-veneris genome.</title>
        <authorList>
            <person name="Fang Y."/>
            <person name="Liao Q."/>
        </authorList>
    </citation>
    <scope>NUCLEOTIDE SEQUENCE</scope>
    <source>
        <strain evidence="2">H3</strain>
        <tissue evidence="2">Leaf</tissue>
    </source>
</reference>
<keyword evidence="3" id="KW-1185">Reference proteome</keyword>
<comment type="caution">
    <text evidence="2">The sequence shown here is derived from an EMBL/GenBank/DDBJ whole genome shotgun (WGS) entry which is preliminary data.</text>
</comment>
<gene>
    <name evidence="2" type="ORF">GOP47_0003315</name>
</gene>